<evidence type="ECO:0000313" key="2">
    <source>
        <dbReference type="Proteomes" id="UP001235303"/>
    </source>
</evidence>
<accession>A0ABT7AMN2</accession>
<proteinExistence type="predicted"/>
<organism evidence="1 2">
    <name type="scientific">Roseofilum acuticapitatum BLCC-M154</name>
    <dbReference type="NCBI Taxonomy" id="3022444"/>
    <lineage>
        <taxon>Bacteria</taxon>
        <taxon>Bacillati</taxon>
        <taxon>Cyanobacteriota</taxon>
        <taxon>Cyanophyceae</taxon>
        <taxon>Desertifilales</taxon>
        <taxon>Desertifilaceae</taxon>
        <taxon>Roseofilum</taxon>
        <taxon>Roseofilum acuticapitatum</taxon>
    </lineage>
</organism>
<evidence type="ECO:0000313" key="1">
    <source>
        <dbReference type="EMBL" id="MDJ1168146.1"/>
    </source>
</evidence>
<name>A0ABT7AMN2_9CYAN</name>
<gene>
    <name evidence="1" type="ORF">PMG71_01740</name>
</gene>
<dbReference type="EMBL" id="JAQOSP010000006">
    <property type="protein sequence ID" value="MDJ1168146.1"/>
    <property type="molecule type" value="Genomic_DNA"/>
</dbReference>
<dbReference type="RefSeq" id="WP_283751913.1">
    <property type="nucleotide sequence ID" value="NZ_JAQOSP010000006.1"/>
</dbReference>
<protein>
    <submittedName>
        <fullName evidence="1">Uncharacterized protein</fullName>
    </submittedName>
</protein>
<dbReference type="Proteomes" id="UP001235303">
    <property type="component" value="Unassembled WGS sequence"/>
</dbReference>
<keyword evidence="2" id="KW-1185">Reference proteome</keyword>
<reference evidence="1 2" key="1">
    <citation type="submission" date="2023-01" db="EMBL/GenBank/DDBJ databases">
        <title>Novel diversity within Roseofilum (Cyanobacteria; Desertifilaceae) from marine benthic mats with descriptions of four novel species.</title>
        <authorList>
            <person name="Wang Y."/>
            <person name="Berthold D.E."/>
            <person name="Hu J."/>
            <person name="Lefler F.W."/>
            <person name="Laughinghouse H.D. IV."/>
        </authorList>
    </citation>
    <scope>NUCLEOTIDE SEQUENCE [LARGE SCALE GENOMIC DNA]</scope>
    <source>
        <strain evidence="1 2">BLCC-M154</strain>
    </source>
</reference>
<sequence length="48" mass="5097">MKSKTISMVIEAILVTLAIAICQSSFSEVKSGQLSLEGDRVVVVSQIS</sequence>
<comment type="caution">
    <text evidence="1">The sequence shown here is derived from an EMBL/GenBank/DDBJ whole genome shotgun (WGS) entry which is preliminary data.</text>
</comment>